<dbReference type="InterPro" id="IPR019722">
    <property type="entry name" value="HI_0552_fam"/>
</dbReference>
<name>S0NHZ1_9ENTE</name>
<protein>
    <recommendedName>
        <fullName evidence="3">Glucose-6-phosphate 1-dehydrogenase</fullName>
    </recommendedName>
</protein>
<dbReference type="STRING" id="41997.RV16_GL000293"/>
<evidence type="ECO:0008006" key="3">
    <source>
        <dbReference type="Google" id="ProtNLM"/>
    </source>
</evidence>
<sequence length="223" mass="26855">MVNLDEKDFALFDREQFTFKQLKETYSEAELSQIKSEFKEVWDKWKFLQQLIYQEIDTNYFAKPKVESWTNGWNLRSHYWSAFRGKLRQNENACIGMLLNKKQIQVYLMFQHYKSDQRQGTKEQYNSLLAKLPTWSASIDVTDYYIWHQEEHELTDHLSLKEYLENEHIQQTFQDKVATQTFQLGKLFFRADMANVEALLVQSFCELDKLYRLLAANEQDLKE</sequence>
<dbReference type="Pfam" id="PF10786">
    <property type="entry name" value="HI_0552"/>
    <property type="match status" value="1"/>
</dbReference>
<dbReference type="EMBL" id="AHYT01000004">
    <property type="protein sequence ID" value="EOT29324.1"/>
    <property type="molecule type" value="Genomic_DNA"/>
</dbReference>
<dbReference type="eggNOG" id="ENOG50331XM">
    <property type="taxonomic scope" value="Bacteria"/>
</dbReference>
<evidence type="ECO:0000313" key="2">
    <source>
        <dbReference type="Proteomes" id="UP000014136"/>
    </source>
</evidence>
<reference evidence="1 2" key="1">
    <citation type="submission" date="2013-03" db="EMBL/GenBank/DDBJ databases">
        <title>The Genome Sequence of Enterococcus saccharolyticus ATCC_43076 (Illumina only assembly).</title>
        <authorList>
            <consortium name="The Broad Institute Genomics Platform"/>
            <consortium name="The Broad Institute Genome Sequencing Center for Infectious Disease"/>
            <person name="Earl A."/>
            <person name="Russ C."/>
            <person name="Gilmore M."/>
            <person name="Surin D."/>
            <person name="Walker B."/>
            <person name="Young S."/>
            <person name="Zeng Q."/>
            <person name="Gargeya S."/>
            <person name="Fitzgerald M."/>
            <person name="Haas B."/>
            <person name="Abouelleil A."/>
            <person name="Allen A.W."/>
            <person name="Alvarado L."/>
            <person name="Arachchi H.M."/>
            <person name="Berlin A.M."/>
            <person name="Chapman S.B."/>
            <person name="Gainer-Dewar J."/>
            <person name="Goldberg J."/>
            <person name="Griggs A."/>
            <person name="Gujja S."/>
            <person name="Hansen M."/>
            <person name="Howarth C."/>
            <person name="Imamovic A."/>
            <person name="Ireland A."/>
            <person name="Larimer J."/>
            <person name="McCowan C."/>
            <person name="Murphy C."/>
            <person name="Pearson M."/>
            <person name="Poon T.W."/>
            <person name="Priest M."/>
            <person name="Roberts A."/>
            <person name="Saif S."/>
            <person name="Shea T."/>
            <person name="Sisk P."/>
            <person name="Sykes S."/>
            <person name="Wortman J."/>
            <person name="Nusbaum C."/>
            <person name="Birren B."/>
        </authorList>
    </citation>
    <scope>NUCLEOTIDE SEQUENCE [LARGE SCALE GENOMIC DNA]</scope>
    <source>
        <strain evidence="1 2">ATCC 43076</strain>
    </source>
</reference>
<dbReference type="OrthoDB" id="2360289at2"/>
<comment type="caution">
    <text evidence="1">The sequence shown here is derived from an EMBL/GenBank/DDBJ whole genome shotgun (WGS) entry which is preliminary data.</text>
</comment>
<dbReference type="Proteomes" id="UP000014136">
    <property type="component" value="Unassembled WGS sequence"/>
</dbReference>
<accession>S0NHZ1</accession>
<evidence type="ECO:0000313" key="1">
    <source>
        <dbReference type="EMBL" id="EOT29324.1"/>
    </source>
</evidence>
<proteinExistence type="predicted"/>
<dbReference type="PATRIC" id="fig|1139996.3.peg.1256"/>
<gene>
    <name evidence="1" type="ORF">OMQ_01276</name>
</gene>
<keyword evidence="2" id="KW-1185">Reference proteome</keyword>
<dbReference type="AlphaFoldDB" id="S0NHZ1"/>
<dbReference type="HOGENOM" id="CLU_1336167_0_0_9"/>
<dbReference type="RefSeq" id="WP_016175073.1">
    <property type="nucleotide sequence ID" value="NZ_KE136389.1"/>
</dbReference>
<organism evidence="1 2">
    <name type="scientific">Enterococcus saccharolyticus subsp. saccharolyticus ATCC 43076</name>
    <dbReference type="NCBI Taxonomy" id="1139996"/>
    <lineage>
        <taxon>Bacteria</taxon>
        <taxon>Bacillati</taxon>
        <taxon>Bacillota</taxon>
        <taxon>Bacilli</taxon>
        <taxon>Lactobacillales</taxon>
        <taxon>Enterococcaceae</taxon>
        <taxon>Enterococcus</taxon>
    </lineage>
</organism>